<protein>
    <submittedName>
        <fullName evidence="1">Uncharacterized protein</fullName>
    </submittedName>
</protein>
<dbReference type="AlphaFoldDB" id="A0A1G5BGF4"/>
<accession>A0A1G5BGF4</accession>
<reference evidence="2" key="1">
    <citation type="submission" date="2016-10" db="EMBL/GenBank/DDBJ databases">
        <authorList>
            <person name="Varghese N."/>
            <person name="Submissions S."/>
        </authorList>
    </citation>
    <scope>NUCLEOTIDE SEQUENCE [LARGE SCALE GENOMIC DNA]</scope>
    <source>
        <strain evidence="2">XBD2006</strain>
    </source>
</reference>
<dbReference type="EMBL" id="FMUR01000004">
    <property type="protein sequence ID" value="SCX89247.1"/>
    <property type="molecule type" value="Genomic_DNA"/>
</dbReference>
<name>A0A1G5BGF4_9FIRM</name>
<sequence>MIDIEAFVKKNYQKIKDLGLSVKADESNVIKSMKKFPQDMLNDLGEEGIVSFLFSAIEFSNVFYTDFEGVEYADFLKECQHISGDELSFEDVTNNVSKDTLEKGTGTSEVSFKCNGKEYNYTAKFYYDWFDTGFIRYLNTIFEENGLDKRLIVFGDPNASLITYQNPDFCNRLKEAFPMLEASV</sequence>
<dbReference type="OrthoDB" id="2046928at2"/>
<keyword evidence="2" id="KW-1185">Reference proteome</keyword>
<proteinExistence type="predicted"/>
<organism evidence="1 2">
    <name type="scientific">Butyrivibrio hungatei</name>
    <dbReference type="NCBI Taxonomy" id="185008"/>
    <lineage>
        <taxon>Bacteria</taxon>
        <taxon>Bacillati</taxon>
        <taxon>Bacillota</taxon>
        <taxon>Clostridia</taxon>
        <taxon>Lachnospirales</taxon>
        <taxon>Lachnospiraceae</taxon>
        <taxon>Butyrivibrio</taxon>
    </lineage>
</organism>
<evidence type="ECO:0000313" key="1">
    <source>
        <dbReference type="EMBL" id="SCX89247.1"/>
    </source>
</evidence>
<evidence type="ECO:0000313" key="2">
    <source>
        <dbReference type="Proteomes" id="UP000183047"/>
    </source>
</evidence>
<dbReference type="RefSeq" id="WP_074461465.1">
    <property type="nucleotide sequence ID" value="NZ_FMUR01000004.1"/>
</dbReference>
<dbReference type="Proteomes" id="UP000183047">
    <property type="component" value="Unassembled WGS sequence"/>
</dbReference>
<gene>
    <name evidence="1" type="ORF">SAMN02910451_00725</name>
</gene>